<dbReference type="Proteomes" id="UP000198748">
    <property type="component" value="Unassembled WGS sequence"/>
</dbReference>
<name>A0A1G8BK28_9BACT</name>
<keyword evidence="2" id="KW-1185">Reference proteome</keyword>
<proteinExistence type="predicted"/>
<organism evidence="1 2">
    <name type="scientific">Dyadobacter soli</name>
    <dbReference type="NCBI Taxonomy" id="659014"/>
    <lineage>
        <taxon>Bacteria</taxon>
        <taxon>Pseudomonadati</taxon>
        <taxon>Bacteroidota</taxon>
        <taxon>Cytophagia</taxon>
        <taxon>Cytophagales</taxon>
        <taxon>Spirosomataceae</taxon>
        <taxon>Dyadobacter</taxon>
    </lineage>
</organism>
<sequence length="138" mass="14578">MLATTSCPSPVQTSESTLMLLTIGLPTSTVLVLVKLPQALFNVAVIVTCPLAFPTRLAVPAALIVNNEALLEAHETTEVAACKLATEYDDVVQTNPLPAICERLMLGVVVLPNPDGLSQLLNLVALVPSPVQELSKRP</sequence>
<protein>
    <submittedName>
        <fullName evidence="1">Uncharacterized protein</fullName>
    </submittedName>
</protein>
<evidence type="ECO:0000313" key="2">
    <source>
        <dbReference type="Proteomes" id="UP000198748"/>
    </source>
</evidence>
<gene>
    <name evidence="1" type="ORF">SAMN04487996_13356</name>
</gene>
<evidence type="ECO:0000313" key="1">
    <source>
        <dbReference type="EMBL" id="SDH33587.1"/>
    </source>
</evidence>
<dbReference type="EMBL" id="FNAN01000033">
    <property type="protein sequence ID" value="SDH33587.1"/>
    <property type="molecule type" value="Genomic_DNA"/>
</dbReference>
<reference evidence="2" key="1">
    <citation type="submission" date="2016-10" db="EMBL/GenBank/DDBJ databases">
        <authorList>
            <person name="Varghese N."/>
            <person name="Submissions S."/>
        </authorList>
    </citation>
    <scope>NUCLEOTIDE SEQUENCE [LARGE SCALE GENOMIC DNA]</scope>
    <source>
        <strain evidence="2">DSM 25329</strain>
    </source>
</reference>
<accession>A0A1G8BK28</accession>
<dbReference type="AlphaFoldDB" id="A0A1G8BK28"/>